<evidence type="ECO:0000313" key="4">
    <source>
        <dbReference type="Proteomes" id="UP001232148"/>
    </source>
</evidence>
<reference evidence="3" key="1">
    <citation type="submission" date="2021-06" db="EMBL/GenBank/DDBJ databases">
        <title>Comparative genomics, transcriptomics and evolutionary studies reveal genomic signatures of adaptation to plant cell wall in hemibiotrophic fungi.</title>
        <authorList>
            <consortium name="DOE Joint Genome Institute"/>
            <person name="Baroncelli R."/>
            <person name="Diaz J.F."/>
            <person name="Benocci T."/>
            <person name="Peng M."/>
            <person name="Battaglia E."/>
            <person name="Haridas S."/>
            <person name="Andreopoulos W."/>
            <person name="Labutti K."/>
            <person name="Pangilinan J."/>
            <person name="Floch G.L."/>
            <person name="Makela M.R."/>
            <person name="Henrissat B."/>
            <person name="Grigoriev I.V."/>
            <person name="Crouch J.A."/>
            <person name="De Vries R.P."/>
            <person name="Sukno S.A."/>
            <person name="Thon M.R."/>
        </authorList>
    </citation>
    <scope>NUCLEOTIDE SEQUENCE</scope>
    <source>
        <strain evidence="3">MAFF235873</strain>
    </source>
</reference>
<evidence type="ECO:0000256" key="2">
    <source>
        <dbReference type="SAM" id="Phobius"/>
    </source>
</evidence>
<keyword evidence="2" id="KW-0812">Transmembrane</keyword>
<feature type="compositionally biased region" description="Low complexity" evidence="1">
    <location>
        <begin position="354"/>
        <end position="369"/>
    </location>
</feature>
<proteinExistence type="predicted"/>
<gene>
    <name evidence="3" type="ORF">LX32DRAFT_620346</name>
</gene>
<evidence type="ECO:0000256" key="1">
    <source>
        <dbReference type="SAM" id="MobiDB-lite"/>
    </source>
</evidence>
<accession>A0AAD9M3S2</accession>
<organism evidence="3 4">
    <name type="scientific">Colletotrichum zoysiae</name>
    <dbReference type="NCBI Taxonomy" id="1216348"/>
    <lineage>
        <taxon>Eukaryota</taxon>
        <taxon>Fungi</taxon>
        <taxon>Dikarya</taxon>
        <taxon>Ascomycota</taxon>
        <taxon>Pezizomycotina</taxon>
        <taxon>Sordariomycetes</taxon>
        <taxon>Hypocreomycetidae</taxon>
        <taxon>Glomerellales</taxon>
        <taxon>Glomerellaceae</taxon>
        <taxon>Colletotrichum</taxon>
        <taxon>Colletotrichum graminicola species complex</taxon>
    </lineage>
</organism>
<name>A0AAD9M3S2_9PEZI</name>
<protein>
    <submittedName>
        <fullName evidence="3">Uncharacterized protein</fullName>
    </submittedName>
</protein>
<dbReference type="Proteomes" id="UP001232148">
    <property type="component" value="Unassembled WGS sequence"/>
</dbReference>
<feature type="compositionally biased region" description="Polar residues" evidence="1">
    <location>
        <begin position="540"/>
        <end position="557"/>
    </location>
</feature>
<sequence>MAHPPYLYNALSHDRDARFPEPKFDPKAVTRASWEPKPRIPKPEGPLIAFNRHPDAHWVLSHRSNNYVSLSPRMKSWIKFIRLVQLGLRAIELIGAAGLLILLIMLTNIETLASWVMRITPGVATVHCLYAIYHLQRPAGGRSPASSSAYQLFASISDLGIMPLYAYGALNAHSSGAAWKTWLADQSLLDYFIPAIFYTFISAGSLHLISLCISVWLGFMFRKITQMPPDMNPLEDHLTTRAKHKKNKSSVATSVSGDSEKRMSTPLEDRRRSGAPYEDVSRPPSIPFQRTRAGSDVSNFARDCLADLPGRQYQITPGNSPRNSAGISEYAHMSAPRSSYRGSYTEVPLHETNAQSSRSSVSSAAMLPSQGDGRNAGKFTETWFATDSLISRTQKRNRAMDAAVVAEQKRKNKKAYDALSHFYAADNSDSEHDENDLACSDLENDVGNTSHPNPLASNPHVTPPRIKTPYYSLKDTALSEVDLNSGRASGTFDIADQRPSSLAPSAWPRNRDSSIQPESDFYSKPYGELKPATPPVMIGSNRQVSSGNDFEKSQYSSAYGRRNVSSKVAEEGLAGPKGGYSRYSVI</sequence>
<feature type="transmembrane region" description="Helical" evidence="2">
    <location>
        <begin position="83"/>
        <end position="106"/>
    </location>
</feature>
<feature type="region of interest" description="Disordered" evidence="1">
    <location>
        <begin position="352"/>
        <end position="374"/>
    </location>
</feature>
<feature type="transmembrane region" description="Helical" evidence="2">
    <location>
        <begin position="112"/>
        <end position="132"/>
    </location>
</feature>
<dbReference type="EMBL" id="MU842891">
    <property type="protein sequence ID" value="KAK2027643.1"/>
    <property type="molecule type" value="Genomic_DNA"/>
</dbReference>
<keyword evidence="2" id="KW-0472">Membrane</keyword>
<feature type="compositionally biased region" description="Basic and acidic residues" evidence="1">
    <location>
        <begin position="258"/>
        <end position="272"/>
    </location>
</feature>
<feature type="transmembrane region" description="Helical" evidence="2">
    <location>
        <begin position="152"/>
        <end position="172"/>
    </location>
</feature>
<evidence type="ECO:0000313" key="3">
    <source>
        <dbReference type="EMBL" id="KAK2027643.1"/>
    </source>
</evidence>
<feature type="transmembrane region" description="Helical" evidence="2">
    <location>
        <begin position="192"/>
        <end position="219"/>
    </location>
</feature>
<feature type="region of interest" description="Disordered" evidence="1">
    <location>
        <begin position="232"/>
        <end position="293"/>
    </location>
</feature>
<comment type="caution">
    <text evidence="3">The sequence shown here is derived from an EMBL/GenBank/DDBJ whole genome shotgun (WGS) entry which is preliminary data.</text>
</comment>
<dbReference type="AlphaFoldDB" id="A0AAD9M3S2"/>
<keyword evidence="2" id="KW-1133">Transmembrane helix</keyword>
<feature type="region of interest" description="Disordered" evidence="1">
    <location>
        <begin position="490"/>
        <end position="586"/>
    </location>
</feature>
<keyword evidence="4" id="KW-1185">Reference proteome</keyword>